<dbReference type="Proteomes" id="UP000586042">
    <property type="component" value="Unassembled WGS sequence"/>
</dbReference>
<comment type="caution">
    <text evidence="2">The sequence shown here is derived from an EMBL/GenBank/DDBJ whole genome shotgun (WGS) entry which is preliminary data.</text>
</comment>
<dbReference type="EMBL" id="JABWGN010000002">
    <property type="protein sequence ID" value="NUW31120.1"/>
    <property type="molecule type" value="Genomic_DNA"/>
</dbReference>
<gene>
    <name evidence="2" type="ORF">HTZ77_06755</name>
</gene>
<sequence length="328" mass="36528">MITRTAEHRERVIQGALEAARWAPSVHNTQPWSFAVSGEEISLRADVDRKLRLGDPSGRELLISCGAALFTIRTALRCEGVEPVVRVLPDPDRPSLVATITLGEPAEPDDRVRAMGRQIERRRTHRAGFTDLPVPERLMDGLVREARIEGARLTPVRAPVAVTMLAALTQAAQGAQSQDRVLTLEVIRWARPPGSSRRDGVPAEGYPRTAPPTDPDFPQRDYAWRHEWGSEADLSRSASVGEVALLTTTGDTREQWIAAGQALQRTLLHACAHGVSAAFHTQALEMYHLREFLRHELCSDEYPQMIMRLGITFDDKESVRRSLAEMLQ</sequence>
<dbReference type="RefSeq" id="WP_175588526.1">
    <property type="nucleotide sequence ID" value="NZ_JABWGN010000002.1"/>
</dbReference>
<accession>A0A7Y6I5J1</accession>
<dbReference type="GO" id="GO:0016491">
    <property type="term" value="F:oxidoreductase activity"/>
    <property type="evidence" value="ECO:0007669"/>
    <property type="project" value="InterPro"/>
</dbReference>
<dbReference type="NCBIfam" id="NF047509">
    <property type="entry name" value="Rv3131_FMN_oxido"/>
    <property type="match status" value="1"/>
</dbReference>
<dbReference type="PANTHER" id="PTHR23026:SF123">
    <property type="entry name" value="NAD(P)H NITROREDUCTASE RV3131-RELATED"/>
    <property type="match status" value="1"/>
</dbReference>
<evidence type="ECO:0000313" key="2">
    <source>
        <dbReference type="EMBL" id="NUW31120.1"/>
    </source>
</evidence>
<reference evidence="2 3" key="1">
    <citation type="submission" date="2020-06" db="EMBL/GenBank/DDBJ databases">
        <title>Nonomuraea sp. SMC257, a novel actinomycete isolated from soil.</title>
        <authorList>
            <person name="Chanama M."/>
        </authorList>
    </citation>
    <scope>NUCLEOTIDE SEQUENCE [LARGE SCALE GENOMIC DNA]</scope>
    <source>
        <strain evidence="2 3">SMC257</strain>
    </source>
</reference>
<dbReference type="SUPFAM" id="SSF55469">
    <property type="entry name" value="FMN-dependent nitroreductase-like"/>
    <property type="match status" value="2"/>
</dbReference>
<evidence type="ECO:0008006" key="4">
    <source>
        <dbReference type="Google" id="ProtNLM"/>
    </source>
</evidence>
<organism evidence="2 3">
    <name type="scientific">Nonomuraea montanisoli</name>
    <dbReference type="NCBI Taxonomy" id="2741721"/>
    <lineage>
        <taxon>Bacteria</taxon>
        <taxon>Bacillati</taxon>
        <taxon>Actinomycetota</taxon>
        <taxon>Actinomycetes</taxon>
        <taxon>Streptosporangiales</taxon>
        <taxon>Streptosporangiaceae</taxon>
        <taxon>Nonomuraea</taxon>
    </lineage>
</organism>
<protein>
    <recommendedName>
        <fullName evidence="4">Nitroreductase domain-containing protein</fullName>
    </recommendedName>
</protein>
<evidence type="ECO:0000313" key="3">
    <source>
        <dbReference type="Proteomes" id="UP000586042"/>
    </source>
</evidence>
<dbReference type="InterPro" id="IPR000415">
    <property type="entry name" value="Nitroreductase-like"/>
</dbReference>
<proteinExistence type="predicted"/>
<keyword evidence="3" id="KW-1185">Reference proteome</keyword>
<dbReference type="InterPro" id="IPR050627">
    <property type="entry name" value="Nitroreductase/BluB"/>
</dbReference>
<dbReference type="AlphaFoldDB" id="A0A7Y6I5J1"/>
<name>A0A7Y6I5J1_9ACTN</name>
<dbReference type="Gene3D" id="3.40.109.10">
    <property type="entry name" value="NADH Oxidase"/>
    <property type="match status" value="2"/>
</dbReference>
<dbReference type="PANTHER" id="PTHR23026">
    <property type="entry name" value="NADPH NITROREDUCTASE"/>
    <property type="match status" value="1"/>
</dbReference>
<feature type="region of interest" description="Disordered" evidence="1">
    <location>
        <begin position="193"/>
        <end position="218"/>
    </location>
</feature>
<evidence type="ECO:0000256" key="1">
    <source>
        <dbReference type="SAM" id="MobiDB-lite"/>
    </source>
</evidence>